<dbReference type="Pfam" id="PF03745">
    <property type="entry name" value="DUF309"/>
    <property type="match status" value="1"/>
</dbReference>
<dbReference type="Gene3D" id="1.10.3450.10">
    <property type="entry name" value="TTHA0068-like"/>
    <property type="match status" value="1"/>
</dbReference>
<dbReference type="InterPro" id="IPR023203">
    <property type="entry name" value="TTHA0068_sf"/>
</dbReference>
<dbReference type="InterPro" id="IPR005500">
    <property type="entry name" value="DUF309"/>
</dbReference>
<accession>A0A7X0SI50</accession>
<organism evidence="1 2">
    <name type="scientific">Cohnella zeiphila</name>
    <dbReference type="NCBI Taxonomy" id="2761120"/>
    <lineage>
        <taxon>Bacteria</taxon>
        <taxon>Bacillati</taxon>
        <taxon>Bacillota</taxon>
        <taxon>Bacilli</taxon>
        <taxon>Bacillales</taxon>
        <taxon>Paenibacillaceae</taxon>
        <taxon>Cohnella</taxon>
    </lineage>
</organism>
<evidence type="ECO:0000313" key="2">
    <source>
        <dbReference type="Proteomes" id="UP000564644"/>
    </source>
</evidence>
<protein>
    <submittedName>
        <fullName evidence="1">DUF309 domain-containing protein</fullName>
    </submittedName>
</protein>
<keyword evidence="2" id="KW-1185">Reference proteome</keyword>
<sequence length="181" mass="21341">MTLSPYPESLIDYLAEYFGSRDFFECHEIMEEHWKRDGESPLARCWLALIRIAVMQYHARRGNQAGAYKLLVKTAEEFEPEWMGMMGLDGTRLADMLRERREKWTAPDRAVYEEFELPIADPELLRLARQACEERGWSWRTPLHAVPDEVVHRHHLRDRREVIASREKAAEAKSAQRQSKD</sequence>
<dbReference type="SUPFAM" id="SSF140663">
    <property type="entry name" value="TTHA0068-like"/>
    <property type="match status" value="1"/>
</dbReference>
<dbReference type="PANTHER" id="PTHR34796:SF1">
    <property type="entry name" value="EXPRESSED PROTEIN"/>
    <property type="match status" value="1"/>
</dbReference>
<reference evidence="1 2" key="1">
    <citation type="submission" date="2020-08" db="EMBL/GenBank/DDBJ databases">
        <title>Cohnella phylogeny.</title>
        <authorList>
            <person name="Dunlap C."/>
        </authorList>
    </citation>
    <scope>NUCLEOTIDE SEQUENCE [LARGE SCALE GENOMIC DNA]</scope>
    <source>
        <strain evidence="1 2">CBP 2801</strain>
    </source>
</reference>
<name>A0A7X0SI50_9BACL</name>
<dbReference type="AlphaFoldDB" id="A0A7X0SI50"/>
<dbReference type="PANTHER" id="PTHR34796">
    <property type="entry name" value="EXPRESSED PROTEIN"/>
    <property type="match status" value="1"/>
</dbReference>
<gene>
    <name evidence="1" type="ORF">H7C18_05665</name>
</gene>
<dbReference type="EMBL" id="JACJVO010000007">
    <property type="protein sequence ID" value="MBB6730382.1"/>
    <property type="molecule type" value="Genomic_DNA"/>
</dbReference>
<dbReference type="Proteomes" id="UP000564644">
    <property type="component" value="Unassembled WGS sequence"/>
</dbReference>
<dbReference type="RefSeq" id="WP_185128052.1">
    <property type="nucleotide sequence ID" value="NZ_JACJVO010000007.1"/>
</dbReference>
<comment type="caution">
    <text evidence="1">The sequence shown here is derived from an EMBL/GenBank/DDBJ whole genome shotgun (WGS) entry which is preliminary data.</text>
</comment>
<evidence type="ECO:0000313" key="1">
    <source>
        <dbReference type="EMBL" id="MBB6730382.1"/>
    </source>
</evidence>
<proteinExistence type="predicted"/>